<evidence type="ECO:0000313" key="2">
    <source>
        <dbReference type="Proteomes" id="UP000683511"/>
    </source>
</evidence>
<accession>A0A975TCP4</accession>
<proteinExistence type="predicted"/>
<evidence type="ECO:0000313" key="1">
    <source>
        <dbReference type="EMBL" id="QXE26169.1"/>
    </source>
</evidence>
<dbReference type="RefSeq" id="WP_190606716.1">
    <property type="nucleotide sequence ID" value="NZ_CP021056.1"/>
</dbReference>
<sequence>MSHQAIQFHLIFGSKAQQQLNELSLQDRKQYHKAFQLLTESGPAYRSLRTHRYRYKGGEIWGSSASMAKRFFWQYLENKTILITSLDSH</sequence>
<reference evidence="1" key="1">
    <citation type="submission" date="2017-04" db="EMBL/GenBank/DDBJ databases">
        <title>Genome deletions in a multicellular cyanobacterial endosymbiont for morphological adaptation in marine diatoms.</title>
        <authorList>
            <person name="Wang Y."/>
            <person name="Gao H."/>
            <person name="Li R."/>
            <person name="Xu X."/>
        </authorList>
    </citation>
    <scope>NUCLEOTIDE SEQUENCE</scope>
    <source>
        <strain evidence="1">FACHB 800</strain>
    </source>
</reference>
<protein>
    <submittedName>
        <fullName evidence="1">Uncharacterized protein</fullName>
    </submittedName>
</protein>
<dbReference type="KEGG" id="rsin:B6N60_04900"/>
<dbReference type="EMBL" id="CP021056">
    <property type="protein sequence ID" value="QXE26169.1"/>
    <property type="molecule type" value="Genomic_DNA"/>
</dbReference>
<gene>
    <name evidence="1" type="ORF">B6N60_04900</name>
</gene>
<dbReference type="Proteomes" id="UP000683511">
    <property type="component" value="Chromosome"/>
</dbReference>
<dbReference type="AlphaFoldDB" id="A0A975TCP4"/>
<organism evidence="1 2">
    <name type="scientific">Richelia sinica FACHB-800</name>
    <dbReference type="NCBI Taxonomy" id="1357546"/>
    <lineage>
        <taxon>Bacteria</taxon>
        <taxon>Bacillati</taxon>
        <taxon>Cyanobacteriota</taxon>
        <taxon>Cyanophyceae</taxon>
        <taxon>Nostocales</taxon>
        <taxon>Nostocaceae</taxon>
        <taxon>Richelia</taxon>
    </lineage>
</organism>
<name>A0A975TCP4_9NOST</name>
<keyword evidence="2" id="KW-1185">Reference proteome</keyword>